<dbReference type="CDD" id="cd00038">
    <property type="entry name" value="CAP_ED"/>
    <property type="match status" value="1"/>
</dbReference>
<dbReference type="PROSITE" id="PS50042">
    <property type="entry name" value="CNMP_BINDING_3"/>
    <property type="match status" value="1"/>
</dbReference>
<dbReference type="InterPro" id="IPR050097">
    <property type="entry name" value="Ferredoxin-NADP_redctase_2"/>
</dbReference>
<dbReference type="InterPro" id="IPR036188">
    <property type="entry name" value="FAD/NAD-bd_sf"/>
</dbReference>
<dbReference type="PRINTS" id="PR00368">
    <property type="entry name" value="FADPNR"/>
</dbReference>
<proteinExistence type="predicted"/>
<feature type="domain" description="Cyclic nucleotide-binding" evidence="4">
    <location>
        <begin position="17"/>
        <end position="136"/>
    </location>
</feature>
<dbReference type="InterPro" id="IPR023753">
    <property type="entry name" value="FAD/NAD-binding_dom"/>
</dbReference>
<evidence type="ECO:0000256" key="2">
    <source>
        <dbReference type="ARBA" id="ARBA00022630"/>
    </source>
</evidence>
<dbReference type="Pfam" id="PF07992">
    <property type="entry name" value="Pyr_redox_2"/>
    <property type="match status" value="1"/>
</dbReference>
<dbReference type="Proteomes" id="UP000241167">
    <property type="component" value="Unassembled WGS sequence"/>
</dbReference>
<dbReference type="InterPro" id="IPR014710">
    <property type="entry name" value="RmlC-like_jellyroll"/>
</dbReference>
<dbReference type="PANTHER" id="PTHR48105">
    <property type="entry name" value="THIOREDOXIN REDUCTASE 1-RELATED-RELATED"/>
    <property type="match status" value="1"/>
</dbReference>
<name>A0A2P7QRN5_9SPHN</name>
<dbReference type="InterPro" id="IPR018488">
    <property type="entry name" value="cNMP-bd_CS"/>
</dbReference>
<dbReference type="SMART" id="SM00100">
    <property type="entry name" value="cNMP"/>
    <property type="match status" value="1"/>
</dbReference>
<dbReference type="InterPro" id="IPR018490">
    <property type="entry name" value="cNMP-bd_dom_sf"/>
</dbReference>
<evidence type="ECO:0000313" key="6">
    <source>
        <dbReference type="Proteomes" id="UP000241167"/>
    </source>
</evidence>
<gene>
    <name evidence="5" type="ORF">C7I55_09870</name>
</gene>
<sequence>MSLASRQTLIDTRGAQMFPTLTPDEMERLRRFGTLEHFAAGTAMVQVGETGHGLYVLLSGAVEISQNDRGVRTPIVTHLAGGFMGELAQLSGRASLVDAYALRDSQVIAIPPERLRDVLVAEATLGERIMRALILRRMGLIEVGAGGPVIVGRAGSGDVLRLSNFLGRNGHPHTTLDPAVDSCAATLIERFQVTEEQLPIVLCPDGKLLRNPTEAALGRCIGLVRPIDPDTVFDVVVVGAGPAGLATAVYAGSEGLSTVVLDCRAFGGQAGASARIENYLGFPTGISGMALMGRAFNQAQKFGVEMAIPDECVSLGEDGTSLAVRLAEGEMVRARTIVIATGARYRRLPVRDVEAYEGSSIHYWASPQEARLCGGESIALVGGGNSAGQAVAYLAEHAAKVTLVARRPLAETMSSYLIDRIAGLANVEVVTGAEISALEGEGGMLHAVQIRDRRTGAESRREARQLFLFIGADPNTDWLASAGLDMDERGFVRTGSSCTDVRLPLETCRRGVFAVGDVRAGSVKRVAAAVGDGALAVSSIHAYLAQLDRPRVIVEQVVQRA</sequence>
<evidence type="ECO:0000256" key="1">
    <source>
        <dbReference type="ARBA" id="ARBA00018719"/>
    </source>
</evidence>
<keyword evidence="6" id="KW-1185">Reference proteome</keyword>
<keyword evidence="3" id="KW-0560">Oxidoreductase</keyword>
<comment type="caution">
    <text evidence="5">The sequence shown here is derived from an EMBL/GenBank/DDBJ whole genome shotgun (WGS) entry which is preliminary data.</text>
</comment>
<dbReference type="SUPFAM" id="SSF51206">
    <property type="entry name" value="cAMP-binding domain-like"/>
    <property type="match status" value="1"/>
</dbReference>
<dbReference type="GO" id="GO:0016491">
    <property type="term" value="F:oxidoreductase activity"/>
    <property type="evidence" value="ECO:0007669"/>
    <property type="project" value="UniProtKB-KW"/>
</dbReference>
<dbReference type="OrthoDB" id="9786503at2"/>
<dbReference type="Gene3D" id="3.50.50.60">
    <property type="entry name" value="FAD/NAD(P)-binding domain"/>
    <property type="match status" value="2"/>
</dbReference>
<organism evidence="5 6">
    <name type="scientific">Allosphingosinicella deserti</name>
    <dbReference type="NCBI Taxonomy" id="2116704"/>
    <lineage>
        <taxon>Bacteria</taxon>
        <taxon>Pseudomonadati</taxon>
        <taxon>Pseudomonadota</taxon>
        <taxon>Alphaproteobacteria</taxon>
        <taxon>Sphingomonadales</taxon>
        <taxon>Sphingomonadaceae</taxon>
        <taxon>Allosphingosinicella</taxon>
    </lineage>
</organism>
<keyword evidence="2" id="KW-0285">Flavoprotein</keyword>
<dbReference type="PRINTS" id="PR00469">
    <property type="entry name" value="PNDRDTASEII"/>
</dbReference>
<dbReference type="SUPFAM" id="SSF51905">
    <property type="entry name" value="FAD/NAD(P)-binding domain"/>
    <property type="match status" value="1"/>
</dbReference>
<evidence type="ECO:0000256" key="3">
    <source>
        <dbReference type="ARBA" id="ARBA00023002"/>
    </source>
</evidence>
<accession>A0A2P7QRN5</accession>
<dbReference type="PROSITE" id="PS00888">
    <property type="entry name" value="CNMP_BINDING_1"/>
    <property type="match status" value="1"/>
</dbReference>
<protein>
    <recommendedName>
        <fullName evidence="1">Thioredoxin reductase</fullName>
    </recommendedName>
</protein>
<evidence type="ECO:0000259" key="4">
    <source>
        <dbReference type="PROSITE" id="PS50042"/>
    </source>
</evidence>
<reference evidence="5 6" key="1">
    <citation type="submission" date="2018-03" db="EMBL/GenBank/DDBJ databases">
        <title>The draft genome of Sphingosinicella sp. GL-C-18.</title>
        <authorList>
            <person name="Liu L."/>
            <person name="Li L."/>
            <person name="Liang L."/>
            <person name="Zhang X."/>
            <person name="Wang T."/>
        </authorList>
    </citation>
    <scope>NUCLEOTIDE SEQUENCE [LARGE SCALE GENOMIC DNA]</scope>
    <source>
        <strain evidence="5 6">GL-C-18</strain>
    </source>
</reference>
<dbReference type="EMBL" id="PXYI01000003">
    <property type="protein sequence ID" value="PSJ40622.1"/>
    <property type="molecule type" value="Genomic_DNA"/>
</dbReference>
<dbReference type="Gene3D" id="2.60.120.10">
    <property type="entry name" value="Jelly Rolls"/>
    <property type="match status" value="1"/>
</dbReference>
<dbReference type="Pfam" id="PF00027">
    <property type="entry name" value="cNMP_binding"/>
    <property type="match status" value="1"/>
</dbReference>
<dbReference type="InterPro" id="IPR000595">
    <property type="entry name" value="cNMP-bd_dom"/>
</dbReference>
<evidence type="ECO:0000313" key="5">
    <source>
        <dbReference type="EMBL" id="PSJ40622.1"/>
    </source>
</evidence>
<dbReference type="AlphaFoldDB" id="A0A2P7QRN5"/>